<protein>
    <submittedName>
        <fullName evidence="7">LysR family transcriptional regulator, hydrogen peroxide-inducible genes activator</fullName>
    </submittedName>
</protein>
<gene>
    <name evidence="7" type="ORF">SAMN04488087_0753</name>
</gene>
<accession>A0A1M6R944</accession>
<dbReference type="STRING" id="633813.SAMN04488087_0753"/>
<dbReference type="GO" id="GO:0003700">
    <property type="term" value="F:DNA-binding transcription factor activity"/>
    <property type="evidence" value="ECO:0007669"/>
    <property type="project" value="InterPro"/>
</dbReference>
<keyword evidence="2" id="KW-0805">Transcription regulation</keyword>
<dbReference type="InterPro" id="IPR036388">
    <property type="entry name" value="WH-like_DNA-bd_sf"/>
</dbReference>
<dbReference type="Proteomes" id="UP000185812">
    <property type="component" value="Unassembled WGS sequence"/>
</dbReference>
<dbReference type="PANTHER" id="PTHR30346:SF26">
    <property type="entry name" value="HYDROGEN PEROXIDE-INDUCIBLE GENES ACTIVATOR"/>
    <property type="match status" value="1"/>
</dbReference>
<evidence type="ECO:0000256" key="3">
    <source>
        <dbReference type="ARBA" id="ARBA00023125"/>
    </source>
</evidence>
<organism evidence="7 8">
    <name type="scientific">Rhodothermus profundi</name>
    <dbReference type="NCBI Taxonomy" id="633813"/>
    <lineage>
        <taxon>Bacteria</taxon>
        <taxon>Pseudomonadati</taxon>
        <taxon>Rhodothermota</taxon>
        <taxon>Rhodothermia</taxon>
        <taxon>Rhodothermales</taxon>
        <taxon>Rhodothermaceae</taxon>
        <taxon>Rhodothermus</taxon>
    </lineage>
</organism>
<name>A0A1M6R944_9BACT</name>
<dbReference type="InterPro" id="IPR036390">
    <property type="entry name" value="WH_DNA-bd_sf"/>
</dbReference>
<keyword evidence="3" id="KW-0238">DNA-binding</keyword>
<dbReference type="Gene3D" id="1.10.10.10">
    <property type="entry name" value="Winged helix-like DNA-binding domain superfamily/Winged helix DNA-binding domain"/>
    <property type="match status" value="1"/>
</dbReference>
<dbReference type="AlphaFoldDB" id="A0A1M6R944"/>
<feature type="domain" description="HTH lysR-type" evidence="6">
    <location>
        <begin position="1"/>
        <end position="58"/>
    </location>
</feature>
<evidence type="ECO:0000256" key="1">
    <source>
        <dbReference type="ARBA" id="ARBA00009437"/>
    </source>
</evidence>
<keyword evidence="4" id="KW-0010">Activator</keyword>
<dbReference type="OrthoDB" id="9803735at2"/>
<dbReference type="Gene3D" id="3.40.190.10">
    <property type="entry name" value="Periplasmic binding protein-like II"/>
    <property type="match status" value="2"/>
</dbReference>
<comment type="similarity">
    <text evidence="1">Belongs to the LysR transcriptional regulatory family.</text>
</comment>
<dbReference type="PANTHER" id="PTHR30346">
    <property type="entry name" value="TRANSCRIPTIONAL DUAL REGULATOR HCAR-RELATED"/>
    <property type="match status" value="1"/>
</dbReference>
<evidence type="ECO:0000256" key="5">
    <source>
        <dbReference type="ARBA" id="ARBA00023163"/>
    </source>
</evidence>
<evidence type="ECO:0000256" key="4">
    <source>
        <dbReference type="ARBA" id="ARBA00023159"/>
    </source>
</evidence>
<keyword evidence="8" id="KW-1185">Reference proteome</keyword>
<reference evidence="8" key="1">
    <citation type="submission" date="2016-11" db="EMBL/GenBank/DDBJ databases">
        <authorList>
            <person name="Varghese N."/>
            <person name="Submissions S."/>
        </authorList>
    </citation>
    <scope>NUCLEOTIDE SEQUENCE [LARGE SCALE GENOMIC DNA]</scope>
    <source>
        <strain evidence="8">DSM 22212</strain>
    </source>
</reference>
<dbReference type="PROSITE" id="PS50931">
    <property type="entry name" value="HTH_LYSR"/>
    <property type="match status" value="1"/>
</dbReference>
<evidence type="ECO:0000256" key="2">
    <source>
        <dbReference type="ARBA" id="ARBA00023015"/>
    </source>
</evidence>
<dbReference type="FunFam" id="1.10.10.10:FF:000001">
    <property type="entry name" value="LysR family transcriptional regulator"/>
    <property type="match status" value="1"/>
</dbReference>
<evidence type="ECO:0000313" key="7">
    <source>
        <dbReference type="EMBL" id="SHK29009.1"/>
    </source>
</evidence>
<evidence type="ECO:0000259" key="6">
    <source>
        <dbReference type="PROSITE" id="PS50931"/>
    </source>
</evidence>
<dbReference type="InterPro" id="IPR005119">
    <property type="entry name" value="LysR_subst-bd"/>
</dbReference>
<dbReference type="Pfam" id="PF03466">
    <property type="entry name" value="LysR_substrate"/>
    <property type="match status" value="1"/>
</dbReference>
<dbReference type="Pfam" id="PF00126">
    <property type="entry name" value="HTH_1"/>
    <property type="match status" value="1"/>
</dbReference>
<keyword evidence="5" id="KW-0804">Transcription</keyword>
<sequence length="312" mass="35634">MTLTQLAYAVAVDTYRHFGRAAEHCHVSQPTLSMQLQKLEEELGVQLFDRSRKPILPTPIGERVLAQARVILRECERLYELVRENQETVQGTLKLGVIPTLSPYLMPLVTPLLQDQYPELTVQVDELTTEQILEALITDRIDAGLIATEEDRPGLRRKALFREPFVAYLGAGHPLLANSQLDPAQLRLEDIWLLKEGHCFRDQVLQVCSRREEAGPVPQLRFESGNLETLRLLVDQLGGVTLLPLLATHYLSPEARARVRYFREPVPHRTIYLIYVRTHLKRRLLDAYVSVLQQSIRAILPPPTYTGQRLLT</sequence>
<dbReference type="RefSeq" id="WP_072714637.1">
    <property type="nucleotide sequence ID" value="NZ_FRAU01000002.1"/>
</dbReference>
<evidence type="ECO:0000313" key="8">
    <source>
        <dbReference type="Proteomes" id="UP000185812"/>
    </source>
</evidence>
<dbReference type="SUPFAM" id="SSF46785">
    <property type="entry name" value="Winged helix' DNA-binding domain"/>
    <property type="match status" value="1"/>
</dbReference>
<dbReference type="InterPro" id="IPR000847">
    <property type="entry name" value="LysR_HTH_N"/>
</dbReference>
<dbReference type="GO" id="GO:0032993">
    <property type="term" value="C:protein-DNA complex"/>
    <property type="evidence" value="ECO:0007669"/>
    <property type="project" value="TreeGrafter"/>
</dbReference>
<dbReference type="EMBL" id="FRAU01000002">
    <property type="protein sequence ID" value="SHK29009.1"/>
    <property type="molecule type" value="Genomic_DNA"/>
</dbReference>
<dbReference type="CDD" id="cd08411">
    <property type="entry name" value="PBP2_OxyR"/>
    <property type="match status" value="1"/>
</dbReference>
<proteinExistence type="inferred from homology"/>
<dbReference type="SUPFAM" id="SSF53850">
    <property type="entry name" value="Periplasmic binding protein-like II"/>
    <property type="match status" value="1"/>
</dbReference>
<dbReference type="PRINTS" id="PR00039">
    <property type="entry name" value="HTHLYSR"/>
</dbReference>
<dbReference type="GO" id="GO:0003677">
    <property type="term" value="F:DNA binding"/>
    <property type="evidence" value="ECO:0007669"/>
    <property type="project" value="UniProtKB-KW"/>
</dbReference>